<reference evidence="2" key="1">
    <citation type="submission" date="2017-12" db="EMBL/GenBank/DDBJ databases">
        <title>Improved Draft Genome Sequence of Microcystis aeruginosa NIES-298, a Microcystin-Producing Cyanobacterium from Lake Kasumigaura, Japan.</title>
        <authorList>
            <person name="Yamaguchi H."/>
            <person name="Suzuki S."/>
            <person name="Kawachi M."/>
        </authorList>
    </citation>
    <scope>NUCLEOTIDE SEQUENCE [LARGE SCALE GENOMIC DNA]</scope>
    <source>
        <strain evidence="2">NIES-298</strain>
    </source>
</reference>
<evidence type="ECO:0000313" key="2">
    <source>
        <dbReference type="Proteomes" id="UP000236321"/>
    </source>
</evidence>
<organism evidence="1 2">
    <name type="scientific">Microcystis aeruginosa NIES-298</name>
    <dbReference type="NCBI Taxonomy" id="449468"/>
    <lineage>
        <taxon>Bacteria</taxon>
        <taxon>Bacillati</taxon>
        <taxon>Cyanobacteriota</taxon>
        <taxon>Cyanophyceae</taxon>
        <taxon>Oscillatoriophycideae</taxon>
        <taxon>Chroococcales</taxon>
        <taxon>Microcystaceae</taxon>
        <taxon>Microcystis</taxon>
    </lineage>
</organism>
<dbReference type="AlphaFoldDB" id="A0A2H6BLG6"/>
<dbReference type="RefSeq" id="WP_069474026.1">
    <property type="nucleotide sequence ID" value="NZ_BEIU01000002.1"/>
</dbReference>
<accession>A0A2H6BLG6</accession>
<dbReference type="InterPro" id="IPR019042">
    <property type="entry name" value="Restrct_endonuc_II_CfrBI"/>
</dbReference>
<dbReference type="Pfam" id="PF09516">
    <property type="entry name" value="RE_CfrBI"/>
    <property type="match status" value="1"/>
</dbReference>
<name>A0A2H6BLG6_MICAE</name>
<dbReference type="Proteomes" id="UP000236321">
    <property type="component" value="Unassembled WGS sequence"/>
</dbReference>
<dbReference type="EMBL" id="BEYQ01000001">
    <property type="protein sequence ID" value="GBD51021.1"/>
    <property type="molecule type" value="Genomic_DNA"/>
</dbReference>
<sequence>MTTIDDLFPEKGKLILSGSGRDFIEKLGVETVRQLTLDILCGENIRTQTEQLTSRRVAIASGAMVALFVKGWQGVENFTDQLSDMALSQLKSSRRSDKELIWPANWLIGLTGKGVQNVLRDNPAAQEKYIQDFEAALEEASQKCEEDFGSIPMFLGLIEDESGKVYRNLEWRDIIRLTTAIGCATLTIRGSDKSTYGKLFERLVLGSVLHILGFQYIENPSSPIIERVFWLSDNSNLRECDGTLRLRAGKLARFDIGFIGRGNSEITKDKLSRFANVELYGETTSRTFIIIDRLPAKSKKTVEAAKRAGSEIIQMSMQFWPQELARSLESRLDYRAEILDIDEESLYDYLSQKISSAPLLSFLNFGDTLEENVDGFQETELSDKDEDTLDG</sequence>
<comment type="caution">
    <text evidence="1">The sequence shown here is derived from an EMBL/GenBank/DDBJ whole genome shotgun (WGS) entry which is preliminary data.</text>
</comment>
<evidence type="ECO:0000313" key="1">
    <source>
        <dbReference type="EMBL" id="GBD51021.1"/>
    </source>
</evidence>
<protein>
    <submittedName>
        <fullName evidence="1">Uncharacterized protein</fullName>
    </submittedName>
</protein>
<gene>
    <name evidence="1" type="ORF">BGM30_01140</name>
</gene>
<dbReference type="REBASE" id="259164">
    <property type="entry name" value="Mae298ORF1150P"/>
</dbReference>
<proteinExistence type="predicted"/>